<organism evidence="1 2">
    <name type="scientific">Tilletiopsis washingtonensis</name>
    <dbReference type="NCBI Taxonomy" id="58919"/>
    <lineage>
        <taxon>Eukaryota</taxon>
        <taxon>Fungi</taxon>
        <taxon>Dikarya</taxon>
        <taxon>Basidiomycota</taxon>
        <taxon>Ustilaginomycotina</taxon>
        <taxon>Exobasidiomycetes</taxon>
        <taxon>Entylomatales</taxon>
        <taxon>Entylomatales incertae sedis</taxon>
        <taxon>Tilletiopsis</taxon>
    </lineage>
</organism>
<dbReference type="AlphaFoldDB" id="A0A316ZHX2"/>
<name>A0A316ZHX2_9BASI</name>
<accession>A0A316ZHX2</accession>
<evidence type="ECO:0000313" key="2">
    <source>
        <dbReference type="Proteomes" id="UP000245946"/>
    </source>
</evidence>
<dbReference type="Proteomes" id="UP000245946">
    <property type="component" value="Unassembled WGS sequence"/>
</dbReference>
<proteinExistence type="predicted"/>
<evidence type="ECO:0000313" key="1">
    <source>
        <dbReference type="EMBL" id="PWO01361.1"/>
    </source>
</evidence>
<sequence>MRALATHRTAVVRRLCSRRLDWRGIAADDAGARRRVKAVVRTGRDIAAVHRRWTLELRGMRRNGRALSCAGACKDARRHGQRCRAETRLVLRHRRRHGWQRAVVFAPRRCSRVLRQRRRLCRPVLCDVVRTASRMLAAGRARARRGCARVRLRHYAGTAMHGNVQCVRERRAKGAARTALRRGRARRLRAVRRRVVRLRLRLRVRRRQSRRGARLLEVDGRLLVERLVVRGIRVVR</sequence>
<keyword evidence="2" id="KW-1185">Reference proteome</keyword>
<dbReference type="GeneID" id="37266570"/>
<reference evidence="1 2" key="1">
    <citation type="journal article" date="2018" name="Mol. Biol. Evol.">
        <title>Broad Genomic Sampling Reveals a Smut Pathogenic Ancestry of the Fungal Clade Ustilaginomycotina.</title>
        <authorList>
            <person name="Kijpornyongpan T."/>
            <person name="Mondo S.J."/>
            <person name="Barry K."/>
            <person name="Sandor L."/>
            <person name="Lee J."/>
            <person name="Lipzen A."/>
            <person name="Pangilinan J."/>
            <person name="LaButti K."/>
            <person name="Hainaut M."/>
            <person name="Henrissat B."/>
            <person name="Grigoriev I.V."/>
            <person name="Spatafora J.W."/>
            <person name="Aime M.C."/>
        </authorList>
    </citation>
    <scope>NUCLEOTIDE SEQUENCE [LARGE SCALE GENOMIC DNA]</scope>
    <source>
        <strain evidence="1 2">MCA 4186</strain>
    </source>
</reference>
<gene>
    <name evidence="1" type="ORF">FA09DRAFT_11833</name>
</gene>
<dbReference type="RefSeq" id="XP_025601639.1">
    <property type="nucleotide sequence ID" value="XM_025739024.1"/>
</dbReference>
<protein>
    <submittedName>
        <fullName evidence="1">Uncharacterized protein</fullName>
    </submittedName>
</protein>
<dbReference type="EMBL" id="KZ819283">
    <property type="protein sequence ID" value="PWO01361.1"/>
    <property type="molecule type" value="Genomic_DNA"/>
</dbReference>